<dbReference type="InterPro" id="IPR008969">
    <property type="entry name" value="CarboxyPept-like_regulatory"/>
</dbReference>
<reference evidence="11" key="1">
    <citation type="journal article" date="2021" name="PeerJ">
        <title>Extensive microbial diversity within the chicken gut microbiome revealed by metagenomics and culture.</title>
        <authorList>
            <person name="Gilroy R."/>
            <person name="Ravi A."/>
            <person name="Getino M."/>
            <person name="Pursley I."/>
            <person name="Horton D.L."/>
            <person name="Alikhan N.F."/>
            <person name="Baker D."/>
            <person name="Gharbi K."/>
            <person name="Hall N."/>
            <person name="Watson M."/>
            <person name="Adriaenssens E.M."/>
            <person name="Foster-Nyarko E."/>
            <person name="Jarju S."/>
            <person name="Secka A."/>
            <person name="Antonio M."/>
            <person name="Oren A."/>
            <person name="Chaudhuri R.R."/>
            <person name="La Ragione R."/>
            <person name="Hildebrand F."/>
            <person name="Pallen M.J."/>
        </authorList>
    </citation>
    <scope>NUCLEOTIDE SEQUENCE</scope>
    <source>
        <strain evidence="11">ChiHecec2B26-12326</strain>
    </source>
</reference>
<keyword evidence="2 7" id="KW-0813">Transport</keyword>
<evidence type="ECO:0000256" key="4">
    <source>
        <dbReference type="ARBA" id="ARBA00022692"/>
    </source>
</evidence>
<dbReference type="AlphaFoldDB" id="A0A9D1XRB5"/>
<dbReference type="Proteomes" id="UP000823847">
    <property type="component" value="Unassembled WGS sequence"/>
</dbReference>
<comment type="subcellular location">
    <subcellularLocation>
        <location evidence="1 7">Cell outer membrane</location>
        <topology evidence="1 7">Multi-pass membrane protein</topology>
    </subcellularLocation>
</comment>
<evidence type="ECO:0000256" key="8">
    <source>
        <dbReference type="SAM" id="SignalP"/>
    </source>
</evidence>
<feature type="chain" id="PRO_5039249495" evidence="8">
    <location>
        <begin position="20"/>
        <end position="887"/>
    </location>
</feature>
<dbReference type="Pfam" id="PF07715">
    <property type="entry name" value="Plug"/>
    <property type="match status" value="1"/>
</dbReference>
<sequence>MRFILTLVAAALLVTDVTASDLKGKVKDAKTGEELIGAAVFVKEYPTIGATTGLDGSFVLSGVPEGKEVTLVCSYISYATAERRVRPDDGRELNFDLEAAALELEGVTVVARNPGRTEAGARGIERQAMNVVNVMSAKAIELSPDITVANVIQRMSGVTIERNSSGEGQYAILRGMDKRYNYTLINGVKIPSPDNKNRFVPLDIFPSEMLDRLEVTKSLTANLEGDGIGGAVNLIMKDAPDQRQFTANLSTGYNAMYFGRDFQSFNHGAIVKKSPYERMGKPANFQVSMDDFTKDNLRMKWKKPLPDLTAGLSYGDRFFDHKLGVMLAASYLNTYRGKESEIYYQTGASRNGTEYRDYSAQQTRIGAHAKLDYQINERHKLTWYNGYMDMTEAETRDRLDDDEQHVRMKWNHQYIINSTLKGEHAFLRDNALRLNWSAVISKAFSETPDNTEISLLDHGDRVAVNSAAIRRWEHNSDRDKSGYLDLLYKWTLDNGSAFDFSIGGMYRDKKRDSYFNEYNFRTENGNPQIKGEDWNNFDEIVFTPRYRNISDALNYDATERIGAAYGMVKYTFSQWELIAGVRMEHTNQGYVLKFPTENADPEGEQKYTDVLPSFHAKYGVHENANLRFSYARSINRPSFFEIVPYTILNEDYSEKGNPDLEHTVADNIDVRYEFFPKSSEQFMAGFFYKRLENPIEYGLVPLGQDVYLMPMNFGNANNLGVEVDVMKYFNWFGVKANYTFTHSKITTDKRIMEGSEVRTVRQSRPLFGQAAHVANLSLLFKSTTYGWEGQVAGSYTGKRLSDVSNWFDDDIWEDGYFQLDLSVEKSFPRGFSLYAKASNLLDTPLLRYYHKGPHTDNIQNFERKNGNLVERREWHGQSFMIGVRYKL</sequence>
<dbReference type="Pfam" id="PF13715">
    <property type="entry name" value="CarbopepD_reg_2"/>
    <property type="match status" value="1"/>
</dbReference>
<feature type="signal peptide" evidence="8">
    <location>
        <begin position="1"/>
        <end position="19"/>
    </location>
</feature>
<dbReference type="InterPro" id="IPR012910">
    <property type="entry name" value="Plug_dom"/>
</dbReference>
<keyword evidence="4 7" id="KW-0812">Transmembrane</keyword>
<accession>A0A9D1XRB5</accession>
<evidence type="ECO:0000256" key="5">
    <source>
        <dbReference type="ARBA" id="ARBA00023136"/>
    </source>
</evidence>
<dbReference type="Gene3D" id="2.40.170.20">
    <property type="entry name" value="TonB-dependent receptor, beta-barrel domain"/>
    <property type="match status" value="1"/>
</dbReference>
<feature type="domain" description="Outer membrane protein beta-barrel" evidence="10">
    <location>
        <begin position="484"/>
        <end position="862"/>
    </location>
</feature>
<organism evidence="11 12">
    <name type="scientific">Candidatus Parabacteroides intestinigallinarum</name>
    <dbReference type="NCBI Taxonomy" id="2838722"/>
    <lineage>
        <taxon>Bacteria</taxon>
        <taxon>Pseudomonadati</taxon>
        <taxon>Bacteroidota</taxon>
        <taxon>Bacteroidia</taxon>
        <taxon>Bacteroidales</taxon>
        <taxon>Tannerellaceae</taxon>
        <taxon>Parabacteroides</taxon>
    </lineage>
</organism>
<dbReference type="EMBL" id="DXEN01000047">
    <property type="protein sequence ID" value="HIX86193.1"/>
    <property type="molecule type" value="Genomic_DNA"/>
</dbReference>
<keyword evidence="6 7" id="KW-0998">Cell outer membrane</keyword>
<dbReference type="SUPFAM" id="SSF49464">
    <property type="entry name" value="Carboxypeptidase regulatory domain-like"/>
    <property type="match status" value="1"/>
</dbReference>
<proteinExistence type="inferred from homology"/>
<reference evidence="11" key="2">
    <citation type="submission" date="2021-04" db="EMBL/GenBank/DDBJ databases">
        <authorList>
            <person name="Gilroy R."/>
        </authorList>
    </citation>
    <scope>NUCLEOTIDE SEQUENCE</scope>
    <source>
        <strain evidence="11">ChiHecec2B26-12326</strain>
    </source>
</reference>
<gene>
    <name evidence="11" type="ORF">H9848_06255</name>
</gene>
<keyword evidence="11" id="KW-0675">Receptor</keyword>
<name>A0A9D1XRB5_9BACT</name>
<comment type="similarity">
    <text evidence="7">Belongs to the TonB-dependent receptor family.</text>
</comment>
<dbReference type="PANTHER" id="PTHR40980:SF4">
    <property type="entry name" value="TONB-DEPENDENT RECEPTOR-LIKE BETA-BARREL DOMAIN-CONTAINING PROTEIN"/>
    <property type="match status" value="1"/>
</dbReference>
<dbReference type="PANTHER" id="PTHR40980">
    <property type="entry name" value="PLUG DOMAIN-CONTAINING PROTEIN"/>
    <property type="match status" value="1"/>
</dbReference>
<dbReference type="InterPro" id="IPR036942">
    <property type="entry name" value="Beta-barrel_TonB_sf"/>
</dbReference>
<dbReference type="InterPro" id="IPR039426">
    <property type="entry name" value="TonB-dep_rcpt-like"/>
</dbReference>
<keyword evidence="3 7" id="KW-1134">Transmembrane beta strand</keyword>
<evidence type="ECO:0000259" key="10">
    <source>
        <dbReference type="Pfam" id="PF14905"/>
    </source>
</evidence>
<dbReference type="GO" id="GO:0009279">
    <property type="term" value="C:cell outer membrane"/>
    <property type="evidence" value="ECO:0007669"/>
    <property type="project" value="UniProtKB-SubCell"/>
</dbReference>
<dbReference type="InterPro" id="IPR041700">
    <property type="entry name" value="OMP_b-brl_3"/>
</dbReference>
<feature type="domain" description="TonB-dependent receptor plug" evidence="9">
    <location>
        <begin position="127"/>
        <end position="231"/>
    </location>
</feature>
<dbReference type="Pfam" id="PF14905">
    <property type="entry name" value="OMP_b-brl_3"/>
    <property type="match status" value="1"/>
</dbReference>
<comment type="caution">
    <text evidence="11">The sequence shown here is derived from an EMBL/GenBank/DDBJ whole genome shotgun (WGS) entry which is preliminary data.</text>
</comment>
<dbReference type="PROSITE" id="PS52016">
    <property type="entry name" value="TONB_DEPENDENT_REC_3"/>
    <property type="match status" value="1"/>
</dbReference>
<evidence type="ECO:0000256" key="7">
    <source>
        <dbReference type="PROSITE-ProRule" id="PRU01360"/>
    </source>
</evidence>
<evidence type="ECO:0000256" key="3">
    <source>
        <dbReference type="ARBA" id="ARBA00022452"/>
    </source>
</evidence>
<dbReference type="CDD" id="cd01347">
    <property type="entry name" value="ligand_gated_channel"/>
    <property type="match status" value="1"/>
</dbReference>
<dbReference type="Gene3D" id="2.170.130.10">
    <property type="entry name" value="TonB-dependent receptor, plug domain"/>
    <property type="match status" value="1"/>
</dbReference>
<dbReference type="Gene3D" id="2.60.40.1120">
    <property type="entry name" value="Carboxypeptidase-like, regulatory domain"/>
    <property type="match status" value="1"/>
</dbReference>
<evidence type="ECO:0000259" key="9">
    <source>
        <dbReference type="Pfam" id="PF07715"/>
    </source>
</evidence>
<keyword evidence="8" id="KW-0732">Signal</keyword>
<evidence type="ECO:0000256" key="6">
    <source>
        <dbReference type="ARBA" id="ARBA00023237"/>
    </source>
</evidence>
<keyword evidence="5 7" id="KW-0472">Membrane</keyword>
<evidence type="ECO:0000313" key="11">
    <source>
        <dbReference type="EMBL" id="HIX86193.1"/>
    </source>
</evidence>
<evidence type="ECO:0000313" key="12">
    <source>
        <dbReference type="Proteomes" id="UP000823847"/>
    </source>
</evidence>
<evidence type="ECO:0000256" key="2">
    <source>
        <dbReference type="ARBA" id="ARBA00022448"/>
    </source>
</evidence>
<dbReference type="SUPFAM" id="SSF56935">
    <property type="entry name" value="Porins"/>
    <property type="match status" value="1"/>
</dbReference>
<evidence type="ECO:0000256" key="1">
    <source>
        <dbReference type="ARBA" id="ARBA00004571"/>
    </source>
</evidence>
<protein>
    <submittedName>
        <fullName evidence="11">TonB-dependent receptor</fullName>
    </submittedName>
</protein>
<dbReference type="InterPro" id="IPR037066">
    <property type="entry name" value="Plug_dom_sf"/>
</dbReference>